<evidence type="ECO:0000256" key="1">
    <source>
        <dbReference type="SAM" id="MobiDB-lite"/>
    </source>
</evidence>
<organism evidence="3 4">
    <name type="scientific">Glutamicibacter uratoxydans</name>
    <name type="common">Arthrobacter uratoxydans</name>
    <dbReference type="NCBI Taxonomy" id="43667"/>
    <lineage>
        <taxon>Bacteria</taxon>
        <taxon>Bacillati</taxon>
        <taxon>Actinomycetota</taxon>
        <taxon>Actinomycetes</taxon>
        <taxon>Micrococcales</taxon>
        <taxon>Micrococcaceae</taxon>
        <taxon>Glutamicibacter</taxon>
    </lineage>
</organism>
<evidence type="ECO:0000313" key="3">
    <source>
        <dbReference type="EMBL" id="GED06352.1"/>
    </source>
</evidence>
<comment type="caution">
    <text evidence="3">The sequence shown here is derived from an EMBL/GenBank/DDBJ whole genome shotgun (WGS) entry which is preliminary data.</text>
</comment>
<dbReference type="AlphaFoldDB" id="A0A4Y4DLZ5"/>
<feature type="transmembrane region" description="Helical" evidence="2">
    <location>
        <begin position="20"/>
        <end position="42"/>
    </location>
</feature>
<dbReference type="RefSeq" id="WP_141364336.1">
    <property type="nucleotide sequence ID" value="NZ_BAAAJL010000010.1"/>
</dbReference>
<gene>
    <name evidence="3" type="ORF">AUR04nite_18840</name>
</gene>
<sequence>MNALILAAEATDSAFTAEGWSFLIGGVIFAAFMLLLLITVSYTNVGNRHTVKPEEVDTHRQFKTHAEHHEKH</sequence>
<feature type="region of interest" description="Disordered" evidence="1">
    <location>
        <begin position="53"/>
        <end position="72"/>
    </location>
</feature>
<proteinExistence type="predicted"/>
<keyword evidence="2" id="KW-1133">Transmembrane helix</keyword>
<dbReference type="EMBL" id="BJNY01000010">
    <property type="protein sequence ID" value="GED06352.1"/>
    <property type="molecule type" value="Genomic_DNA"/>
</dbReference>
<keyword evidence="2" id="KW-0812">Transmembrane</keyword>
<accession>A0A4Y4DLZ5</accession>
<evidence type="ECO:0000256" key="2">
    <source>
        <dbReference type="SAM" id="Phobius"/>
    </source>
</evidence>
<dbReference type="OrthoDB" id="4965501at2"/>
<keyword evidence="2" id="KW-0472">Membrane</keyword>
<dbReference type="Proteomes" id="UP000316612">
    <property type="component" value="Unassembled WGS sequence"/>
</dbReference>
<evidence type="ECO:0008006" key="5">
    <source>
        <dbReference type="Google" id="ProtNLM"/>
    </source>
</evidence>
<reference evidence="3 4" key="1">
    <citation type="submission" date="2019-06" db="EMBL/GenBank/DDBJ databases">
        <title>Whole genome shotgun sequence of Glutamicibacter uratoxydans NBRC 15515.</title>
        <authorList>
            <person name="Hosoyama A."/>
            <person name="Uohara A."/>
            <person name="Ohji S."/>
            <person name="Ichikawa N."/>
        </authorList>
    </citation>
    <scope>NUCLEOTIDE SEQUENCE [LARGE SCALE GENOMIC DNA]</scope>
    <source>
        <strain evidence="3 4">NBRC 15515</strain>
    </source>
</reference>
<protein>
    <recommendedName>
        <fullName evidence="5">4-hydroxybenzoate polyprenyltransferase</fullName>
    </recommendedName>
</protein>
<name>A0A4Y4DLZ5_GLUUR</name>
<keyword evidence="4" id="KW-1185">Reference proteome</keyword>
<evidence type="ECO:0000313" key="4">
    <source>
        <dbReference type="Proteomes" id="UP000316612"/>
    </source>
</evidence>